<sequence>MSDTQGPGVSPENKSTGVENYVEIREEVIDAFDYSDALEDRQYGIVENTRKEASDWFPFQITLKFKDIIKSRRVYG</sequence>
<gene>
    <name evidence="1" type="ORF">KUTeg_002881</name>
</gene>
<name>A0ABQ9FQK1_TEGGR</name>
<dbReference type="Proteomes" id="UP001217089">
    <property type="component" value="Unassembled WGS sequence"/>
</dbReference>
<proteinExistence type="predicted"/>
<keyword evidence="2" id="KW-1185">Reference proteome</keyword>
<organism evidence="1 2">
    <name type="scientific">Tegillarca granosa</name>
    <name type="common">Malaysian cockle</name>
    <name type="synonym">Anadara granosa</name>
    <dbReference type="NCBI Taxonomy" id="220873"/>
    <lineage>
        <taxon>Eukaryota</taxon>
        <taxon>Metazoa</taxon>
        <taxon>Spiralia</taxon>
        <taxon>Lophotrochozoa</taxon>
        <taxon>Mollusca</taxon>
        <taxon>Bivalvia</taxon>
        <taxon>Autobranchia</taxon>
        <taxon>Pteriomorphia</taxon>
        <taxon>Arcoida</taxon>
        <taxon>Arcoidea</taxon>
        <taxon>Arcidae</taxon>
        <taxon>Tegillarca</taxon>
    </lineage>
</organism>
<evidence type="ECO:0000313" key="1">
    <source>
        <dbReference type="EMBL" id="KAJ8319567.1"/>
    </source>
</evidence>
<accession>A0ABQ9FQK1</accession>
<comment type="caution">
    <text evidence="1">The sequence shown here is derived from an EMBL/GenBank/DDBJ whole genome shotgun (WGS) entry which is preliminary data.</text>
</comment>
<dbReference type="EMBL" id="JARBDR010000202">
    <property type="protein sequence ID" value="KAJ8319567.1"/>
    <property type="molecule type" value="Genomic_DNA"/>
</dbReference>
<reference evidence="1 2" key="1">
    <citation type="submission" date="2022-12" db="EMBL/GenBank/DDBJ databases">
        <title>Chromosome-level genome of Tegillarca granosa.</title>
        <authorList>
            <person name="Kim J."/>
        </authorList>
    </citation>
    <scope>NUCLEOTIDE SEQUENCE [LARGE SCALE GENOMIC DNA]</scope>
    <source>
        <strain evidence="1">Teg-2019</strain>
        <tissue evidence="1">Adductor muscle</tissue>
    </source>
</reference>
<protein>
    <submittedName>
        <fullName evidence="1">Uncharacterized protein</fullName>
    </submittedName>
</protein>
<evidence type="ECO:0000313" key="2">
    <source>
        <dbReference type="Proteomes" id="UP001217089"/>
    </source>
</evidence>